<dbReference type="GO" id="GO:0006508">
    <property type="term" value="P:proteolysis"/>
    <property type="evidence" value="ECO:0007669"/>
    <property type="project" value="UniProtKB-KW"/>
</dbReference>
<comment type="subcellular location">
    <subcellularLocation>
        <location evidence="2">Membrane</location>
        <topology evidence="2">Single-pass type II membrane protein</topology>
    </subcellularLocation>
</comment>
<dbReference type="FunFam" id="3.30.70.270:FF:000023">
    <property type="entry name" value="Pol"/>
    <property type="match status" value="1"/>
</dbReference>
<dbReference type="AlphaFoldDB" id="A0AAV3XUM0"/>
<dbReference type="Proteomes" id="UP000735302">
    <property type="component" value="Unassembled WGS sequence"/>
</dbReference>
<comment type="caution">
    <text evidence="15">The sequence shown here is derived from an EMBL/GenBank/DDBJ whole genome shotgun (WGS) entry which is preliminary data.</text>
</comment>
<keyword evidence="4 12" id="KW-0812">Transmembrane</keyword>
<evidence type="ECO:0000259" key="13">
    <source>
        <dbReference type="Pfam" id="PF00078"/>
    </source>
</evidence>
<evidence type="ECO:0000256" key="11">
    <source>
        <dbReference type="ARBA" id="ARBA00023180"/>
    </source>
</evidence>
<dbReference type="FunFam" id="2.60.40.1730:FF:000012">
    <property type="entry name" value="Aminopeptidase N"/>
    <property type="match status" value="1"/>
</dbReference>
<evidence type="ECO:0000256" key="6">
    <source>
        <dbReference type="ARBA" id="ARBA00022801"/>
    </source>
</evidence>
<feature type="transmembrane region" description="Helical" evidence="12">
    <location>
        <begin position="27"/>
        <end position="46"/>
    </location>
</feature>
<dbReference type="GO" id="GO:0043171">
    <property type="term" value="P:peptide catabolic process"/>
    <property type="evidence" value="ECO:0007669"/>
    <property type="project" value="TreeGrafter"/>
</dbReference>
<keyword evidence="11" id="KW-0325">Glycoprotein</keyword>
<dbReference type="EMBL" id="BLXT01000055">
    <property type="protein sequence ID" value="GFN74079.1"/>
    <property type="molecule type" value="Genomic_DNA"/>
</dbReference>
<keyword evidence="9 12" id="KW-1133">Transmembrane helix</keyword>
<dbReference type="SUPFAM" id="SSF63737">
    <property type="entry name" value="Leukotriene A4 hydrolase N-terminal domain"/>
    <property type="match status" value="1"/>
</dbReference>
<evidence type="ECO:0000259" key="14">
    <source>
        <dbReference type="Pfam" id="PF17900"/>
    </source>
</evidence>
<dbReference type="PANTHER" id="PTHR11533">
    <property type="entry name" value="PROTEASE M1 ZINC METALLOPROTEASE"/>
    <property type="match status" value="1"/>
</dbReference>
<dbReference type="InterPro" id="IPR042097">
    <property type="entry name" value="Aminopeptidase_N-like_N_sf"/>
</dbReference>
<dbReference type="InterPro" id="IPR050344">
    <property type="entry name" value="Peptidase_M1_aminopeptidases"/>
</dbReference>
<name>A0AAV3XUM0_9GAST</name>
<evidence type="ECO:0000256" key="1">
    <source>
        <dbReference type="ARBA" id="ARBA00001947"/>
    </source>
</evidence>
<dbReference type="PANTHER" id="PTHR11533:SF294">
    <property type="entry name" value="THYROTROPIN-RELEASING HORMONE-DEGRADING ECTOENZYME"/>
    <property type="match status" value="1"/>
</dbReference>
<feature type="domain" description="Reverse transcriptase" evidence="13">
    <location>
        <begin position="381"/>
        <end position="431"/>
    </location>
</feature>
<dbReference type="GO" id="GO:0008270">
    <property type="term" value="F:zinc ion binding"/>
    <property type="evidence" value="ECO:0007669"/>
    <property type="project" value="TreeGrafter"/>
</dbReference>
<evidence type="ECO:0000256" key="7">
    <source>
        <dbReference type="ARBA" id="ARBA00022833"/>
    </source>
</evidence>
<dbReference type="InterPro" id="IPR045357">
    <property type="entry name" value="Aminopeptidase_N-like_N"/>
</dbReference>
<dbReference type="GO" id="GO:0005615">
    <property type="term" value="C:extracellular space"/>
    <property type="evidence" value="ECO:0007669"/>
    <property type="project" value="TreeGrafter"/>
</dbReference>
<gene>
    <name evidence="15" type="ORF">PoB_000058500</name>
</gene>
<protein>
    <submittedName>
        <fullName evidence="15">Polyprotein</fullName>
    </submittedName>
</protein>
<evidence type="ECO:0000313" key="16">
    <source>
        <dbReference type="Proteomes" id="UP000735302"/>
    </source>
</evidence>
<dbReference type="Gene3D" id="2.60.40.1730">
    <property type="entry name" value="tricorn interacting facor f3 domain"/>
    <property type="match status" value="1"/>
</dbReference>
<keyword evidence="8" id="KW-0735">Signal-anchor</keyword>
<evidence type="ECO:0000256" key="5">
    <source>
        <dbReference type="ARBA" id="ARBA00022723"/>
    </source>
</evidence>
<dbReference type="GO" id="GO:0070006">
    <property type="term" value="F:metalloaminopeptidase activity"/>
    <property type="evidence" value="ECO:0007669"/>
    <property type="project" value="TreeGrafter"/>
</dbReference>
<evidence type="ECO:0000313" key="15">
    <source>
        <dbReference type="EMBL" id="GFN74079.1"/>
    </source>
</evidence>
<organism evidence="15 16">
    <name type="scientific">Plakobranchus ocellatus</name>
    <dbReference type="NCBI Taxonomy" id="259542"/>
    <lineage>
        <taxon>Eukaryota</taxon>
        <taxon>Metazoa</taxon>
        <taxon>Spiralia</taxon>
        <taxon>Lophotrochozoa</taxon>
        <taxon>Mollusca</taxon>
        <taxon>Gastropoda</taxon>
        <taxon>Heterobranchia</taxon>
        <taxon>Euthyneura</taxon>
        <taxon>Panpulmonata</taxon>
        <taxon>Sacoglossa</taxon>
        <taxon>Placobranchoidea</taxon>
        <taxon>Plakobranchidae</taxon>
        <taxon>Plakobranchus</taxon>
    </lineage>
</organism>
<evidence type="ECO:0000256" key="3">
    <source>
        <dbReference type="ARBA" id="ARBA00022670"/>
    </source>
</evidence>
<proteinExistence type="predicted"/>
<keyword evidence="16" id="KW-1185">Reference proteome</keyword>
<dbReference type="GO" id="GO:0005737">
    <property type="term" value="C:cytoplasm"/>
    <property type="evidence" value="ECO:0007669"/>
    <property type="project" value="TreeGrafter"/>
</dbReference>
<dbReference type="Gene3D" id="3.30.70.270">
    <property type="match status" value="2"/>
</dbReference>
<keyword evidence="3" id="KW-0645">Protease</keyword>
<evidence type="ECO:0000256" key="4">
    <source>
        <dbReference type="ARBA" id="ARBA00022692"/>
    </source>
</evidence>
<feature type="domain" description="Aminopeptidase N-like N-terminal" evidence="14">
    <location>
        <begin position="111"/>
        <end position="308"/>
    </location>
</feature>
<evidence type="ECO:0000256" key="8">
    <source>
        <dbReference type="ARBA" id="ARBA00022968"/>
    </source>
</evidence>
<evidence type="ECO:0000256" key="12">
    <source>
        <dbReference type="SAM" id="Phobius"/>
    </source>
</evidence>
<dbReference type="InterPro" id="IPR043128">
    <property type="entry name" value="Rev_trsase/Diguanyl_cyclase"/>
</dbReference>
<evidence type="ECO:0000256" key="2">
    <source>
        <dbReference type="ARBA" id="ARBA00004606"/>
    </source>
</evidence>
<keyword evidence="5" id="KW-0479">Metal-binding</keyword>
<dbReference type="InterPro" id="IPR001930">
    <property type="entry name" value="Peptidase_M1"/>
</dbReference>
<dbReference type="GO" id="GO:0042277">
    <property type="term" value="F:peptide binding"/>
    <property type="evidence" value="ECO:0007669"/>
    <property type="project" value="TreeGrafter"/>
</dbReference>
<sequence>MISQKQKVRDTSTIYNRGKCPIERRQSIVLTIFPSILVLVFIFAVHDTRATAETNNSITEQCMELAENGSTEICSKCPNTSNNIKTNDAKATKSKTKKKTIDMRLPKSVIPLHYDLELLPLFFADDPKDFTFEGYVSIHIICENATDTISIHAKDLVVDSEDIYFCGVNSNTRFPEYVGMSVDNARQFIIFKLSDNLTVGEEYRISMSFSGVLKGPSSKSLFYSSYSRGNDTVYLVASKFQPTSTRRAFPCFDEPAMKATFTITLVRPHHLISLSNMPIRDSNTTLQRNRMTFVKDVYYRTPIMSSYLLAFVVGNFTHLSNYTSRNVLGYGIRSAHLKERMLRNSDLTLDKAITLGRAEEKAKQQLAEMRETKVEGVETDIDDILVWGKNTKEPDERLRKVLNRCRKINLTLNEKKCHFNKEEITYLGHKLTQDGVQPDKEKVKAITAMPPPEDKKGVERLLGTVNYMAKFIPNLSTISEPIRKLLKKDNQFVWEHEQAKAFEEIKNAMTSEKNIRLF</sequence>
<dbReference type="InterPro" id="IPR000477">
    <property type="entry name" value="RT_dom"/>
</dbReference>
<comment type="cofactor">
    <cofactor evidence="1">
        <name>Zn(2+)</name>
        <dbReference type="ChEBI" id="CHEBI:29105"/>
    </cofactor>
</comment>
<dbReference type="InterPro" id="IPR043502">
    <property type="entry name" value="DNA/RNA_pol_sf"/>
</dbReference>
<evidence type="ECO:0000256" key="9">
    <source>
        <dbReference type="ARBA" id="ARBA00022989"/>
    </source>
</evidence>
<reference evidence="15 16" key="1">
    <citation type="journal article" date="2021" name="Elife">
        <title>Chloroplast acquisition without the gene transfer in kleptoplastic sea slugs, Plakobranchus ocellatus.</title>
        <authorList>
            <person name="Maeda T."/>
            <person name="Takahashi S."/>
            <person name="Yoshida T."/>
            <person name="Shimamura S."/>
            <person name="Takaki Y."/>
            <person name="Nagai Y."/>
            <person name="Toyoda A."/>
            <person name="Suzuki Y."/>
            <person name="Arimoto A."/>
            <person name="Ishii H."/>
            <person name="Satoh N."/>
            <person name="Nishiyama T."/>
            <person name="Hasebe M."/>
            <person name="Maruyama T."/>
            <person name="Minagawa J."/>
            <person name="Obokata J."/>
            <person name="Shigenobu S."/>
        </authorList>
    </citation>
    <scope>NUCLEOTIDE SEQUENCE [LARGE SCALE GENOMIC DNA]</scope>
</reference>
<dbReference type="PRINTS" id="PR00756">
    <property type="entry name" value="ALADIPTASE"/>
</dbReference>
<keyword evidence="7" id="KW-0862">Zinc</keyword>
<dbReference type="Pfam" id="PF17900">
    <property type="entry name" value="Peptidase_M1_N"/>
    <property type="match status" value="1"/>
</dbReference>
<keyword evidence="10 12" id="KW-0472">Membrane</keyword>
<keyword evidence="6" id="KW-0378">Hydrolase</keyword>
<dbReference type="GO" id="GO:0016020">
    <property type="term" value="C:membrane"/>
    <property type="evidence" value="ECO:0007669"/>
    <property type="project" value="UniProtKB-SubCell"/>
</dbReference>
<dbReference type="Pfam" id="PF00078">
    <property type="entry name" value="RVT_1"/>
    <property type="match status" value="1"/>
</dbReference>
<dbReference type="SUPFAM" id="SSF56672">
    <property type="entry name" value="DNA/RNA polymerases"/>
    <property type="match status" value="1"/>
</dbReference>
<evidence type="ECO:0000256" key="10">
    <source>
        <dbReference type="ARBA" id="ARBA00023136"/>
    </source>
</evidence>
<accession>A0AAV3XUM0</accession>